<evidence type="ECO:0000313" key="1">
    <source>
        <dbReference type="Proteomes" id="UP000887566"/>
    </source>
</evidence>
<name>A0A914UL73_9BILA</name>
<keyword evidence="1" id="KW-1185">Reference proteome</keyword>
<dbReference type="AlphaFoldDB" id="A0A914UL73"/>
<sequence length="277" mass="31186">MRTVLVNADDLSLEAMTPIQTILRKTDDLKGAKRKPAWACAAMRRYRICLDACSGSLHKQVVIIGMGPWNELCSALQVRHSGMEEFLQCFKQHSARIDEQCEPYEEVVKELLTNASKQIRAYEYGEIGHLCSAMQEFEECYKNAEHPCEEKARKLWQRLQQSTNKAFREIIAIDFIHQRLPLECKSSNILATIASYIEHVDHTQATTTSKAPDISVTTTVTATTTTTTTEIAVLNELPPTNLSTSTATMQYQGFMYSGGVLVSGILVKYCQSELIYF</sequence>
<evidence type="ECO:0000313" key="2">
    <source>
        <dbReference type="WBParaSite" id="PSAMB.scaffold1070size36389.g10863.t1"/>
    </source>
</evidence>
<accession>A0A914UL73</accession>
<reference evidence="2" key="1">
    <citation type="submission" date="2022-11" db="UniProtKB">
        <authorList>
            <consortium name="WormBaseParasite"/>
        </authorList>
    </citation>
    <scope>IDENTIFICATION</scope>
</reference>
<dbReference type="WBParaSite" id="PSAMB.scaffold1070size36389.g10863.t1">
    <property type="protein sequence ID" value="PSAMB.scaffold1070size36389.g10863.t1"/>
    <property type="gene ID" value="PSAMB.scaffold1070size36389.g10863"/>
</dbReference>
<organism evidence="1 2">
    <name type="scientific">Plectus sambesii</name>
    <dbReference type="NCBI Taxonomy" id="2011161"/>
    <lineage>
        <taxon>Eukaryota</taxon>
        <taxon>Metazoa</taxon>
        <taxon>Ecdysozoa</taxon>
        <taxon>Nematoda</taxon>
        <taxon>Chromadorea</taxon>
        <taxon>Plectida</taxon>
        <taxon>Plectina</taxon>
        <taxon>Plectoidea</taxon>
        <taxon>Plectidae</taxon>
        <taxon>Plectus</taxon>
    </lineage>
</organism>
<protein>
    <submittedName>
        <fullName evidence="2">Uncharacterized protein</fullName>
    </submittedName>
</protein>
<dbReference type="Proteomes" id="UP000887566">
    <property type="component" value="Unplaced"/>
</dbReference>
<proteinExistence type="predicted"/>